<dbReference type="GO" id="GO:0003824">
    <property type="term" value="F:catalytic activity"/>
    <property type="evidence" value="ECO:0007669"/>
    <property type="project" value="InterPro"/>
</dbReference>
<dbReference type="PROSITE" id="PS00571">
    <property type="entry name" value="AMIDASES"/>
    <property type="match status" value="1"/>
</dbReference>
<dbReference type="AlphaFoldDB" id="A0A3S8UJ38"/>
<evidence type="ECO:0000313" key="3">
    <source>
        <dbReference type="EMBL" id="AZL68374.1"/>
    </source>
</evidence>
<sequence length="471" mass="50248">MSALYLDIAGLTRAYRQLELSPLAVIEQVFARIDRLDPTLRLFTWLDREHALAQARQATADYREGRSVGPLHGVPVSIKDNLGVAGAPQTFGSRLYQDHHAREDNVAVQRLRAAGAIVVGITTMPEFGTKATTDSPLHGVSRNPWDPARTPGGSSGGSAGAVAAGIGPLALGTDVAGSVRIPASCCHLVGLKPTLGVIPVVEAVDGFAQLAHIGPLTRTVADNALALELLAGADPRDPWSLGLVSQDYARQAQPDGRLDGVRIAWLDLPIPDVDPQVIAIGLQTLERLRALGAQVTRIDFDLHGDAERFGILVSSQHHARYAPRLAADAALFDPVYRQRLERSADIDWQALGDAGEARNRVFGRVQALFADFDFLASPTLTRPPIAAEAGLAGNSEGAQQARHYIDYLYPFNLSGHPALSLPAGFSADGLPVGLQLVAPWYADGPLLKVAAELEALLALTDRHPDLEPFDA</sequence>
<organism evidence="3 4">
    <name type="scientific">Pseudomonas entomophila</name>
    <dbReference type="NCBI Taxonomy" id="312306"/>
    <lineage>
        <taxon>Bacteria</taxon>
        <taxon>Pseudomonadati</taxon>
        <taxon>Pseudomonadota</taxon>
        <taxon>Gammaproteobacteria</taxon>
        <taxon>Pseudomonadales</taxon>
        <taxon>Pseudomonadaceae</taxon>
        <taxon>Pseudomonas</taxon>
    </lineage>
</organism>
<dbReference type="KEGG" id="pory:EJA05_11860"/>
<dbReference type="InterPro" id="IPR000120">
    <property type="entry name" value="Amidase"/>
</dbReference>
<name>A0A3S8UJ38_9PSED</name>
<dbReference type="OrthoDB" id="8872210at2"/>
<dbReference type="PANTHER" id="PTHR11895:SF7">
    <property type="entry name" value="GLUTAMYL-TRNA(GLN) AMIDOTRANSFERASE SUBUNIT A, MITOCHONDRIAL"/>
    <property type="match status" value="1"/>
</dbReference>
<evidence type="ECO:0000313" key="4">
    <source>
        <dbReference type="Proteomes" id="UP000268230"/>
    </source>
</evidence>
<dbReference type="InterPro" id="IPR036928">
    <property type="entry name" value="AS_sf"/>
</dbReference>
<dbReference type="SUPFAM" id="SSF75304">
    <property type="entry name" value="Amidase signature (AS) enzymes"/>
    <property type="match status" value="1"/>
</dbReference>
<feature type="domain" description="Amidase" evidence="2">
    <location>
        <begin position="25"/>
        <end position="447"/>
    </location>
</feature>
<dbReference type="EMBL" id="CP034338">
    <property type="protein sequence ID" value="AZL68374.1"/>
    <property type="molecule type" value="Genomic_DNA"/>
</dbReference>
<reference evidence="3 4" key="1">
    <citation type="submission" date="2018-12" db="EMBL/GenBank/DDBJ databases">
        <authorList>
            <person name="Li S."/>
            <person name="Yang R."/>
            <person name="Chen G."/>
            <person name="Zou L."/>
            <person name="Zhang C."/>
            <person name="Chen Y."/>
            <person name="Liu Z."/>
            <person name="Li Y."/>
            <person name="Yan Y."/>
            <person name="Huang M."/>
            <person name="Chen T."/>
        </authorList>
    </citation>
    <scope>NUCLEOTIDE SEQUENCE [LARGE SCALE GENOMIC DNA]</scope>
    <source>
        <strain evidence="3 4">1257</strain>
    </source>
</reference>
<dbReference type="Pfam" id="PF01425">
    <property type="entry name" value="Amidase"/>
    <property type="match status" value="1"/>
</dbReference>
<proteinExistence type="inferred from homology"/>
<dbReference type="PANTHER" id="PTHR11895">
    <property type="entry name" value="TRANSAMIDASE"/>
    <property type="match status" value="1"/>
</dbReference>
<protein>
    <submittedName>
        <fullName evidence="3">Amidase</fullName>
    </submittedName>
</protein>
<dbReference type="InterPro" id="IPR023631">
    <property type="entry name" value="Amidase_dom"/>
</dbReference>
<accession>A0A3S8UJ38</accession>
<comment type="similarity">
    <text evidence="1">Belongs to the amidase family.</text>
</comment>
<gene>
    <name evidence="3" type="ORF">EJA05_11860</name>
</gene>
<dbReference type="Proteomes" id="UP000268230">
    <property type="component" value="Chromosome"/>
</dbReference>
<dbReference type="InterPro" id="IPR020556">
    <property type="entry name" value="Amidase_CS"/>
</dbReference>
<evidence type="ECO:0000259" key="2">
    <source>
        <dbReference type="Pfam" id="PF01425"/>
    </source>
</evidence>
<evidence type="ECO:0000256" key="1">
    <source>
        <dbReference type="ARBA" id="ARBA00009199"/>
    </source>
</evidence>
<dbReference type="Gene3D" id="3.90.1300.10">
    <property type="entry name" value="Amidase signature (AS) domain"/>
    <property type="match status" value="1"/>
</dbReference>